<accession>A0ABV7MJZ1</accession>
<feature type="region of interest" description="Disordered" evidence="1">
    <location>
        <begin position="316"/>
        <end position="335"/>
    </location>
</feature>
<reference evidence="3" key="1">
    <citation type="journal article" date="2019" name="Int. J. Syst. Evol. Microbiol.">
        <title>The Global Catalogue of Microorganisms (GCM) 10K type strain sequencing project: providing services to taxonomists for standard genome sequencing and annotation.</title>
        <authorList>
            <consortium name="The Broad Institute Genomics Platform"/>
            <consortium name="The Broad Institute Genome Sequencing Center for Infectious Disease"/>
            <person name="Wu L."/>
            <person name="Ma J."/>
        </authorList>
    </citation>
    <scope>NUCLEOTIDE SEQUENCE [LARGE SCALE GENOMIC DNA]</scope>
    <source>
        <strain evidence="3">ICMP 19515</strain>
    </source>
</reference>
<sequence>MTWTEREMKWGDSKRDFDTVLAVWPAYNSLNGFWEMHELAVGQAGAPKWRDRRIPTSDGGVRLDRHPDAESAFAASTSLNARYPSDLLRIPMEENTRRSLQLKALKALQAKQRLLSEEALMLAEAKRRKAAVPAPLASELQLTKRAEPFRQALAVALAAFPYVTGIRVGELRERLAMGKSYEGVWDVLANGSLHKRGAALIERSKIASGFDLNPTEHWGEVKAKIRQILLPRANQLLQLASVRRLLDEALARGERVLVCNGVVFWYEQHGQVGWQVKTTNSGQSDDGTTLWIEGTIVSANHGRLVILPFIKENGDRVKGHTRNAPNDGPAKPRHPSQYVEIPFKVLDGDLMIDLFGELPYE</sequence>
<keyword evidence="3" id="KW-1185">Reference proteome</keyword>
<comment type="caution">
    <text evidence="2">The sequence shown here is derived from an EMBL/GenBank/DDBJ whole genome shotgun (WGS) entry which is preliminary data.</text>
</comment>
<organism evidence="2 3">
    <name type="scientific">Mesorhizobium cantuariense</name>
    <dbReference type="NCBI Taxonomy" id="1300275"/>
    <lineage>
        <taxon>Bacteria</taxon>
        <taxon>Pseudomonadati</taxon>
        <taxon>Pseudomonadota</taxon>
        <taxon>Alphaproteobacteria</taxon>
        <taxon>Hyphomicrobiales</taxon>
        <taxon>Phyllobacteriaceae</taxon>
        <taxon>Mesorhizobium</taxon>
    </lineage>
</organism>
<evidence type="ECO:0000313" key="3">
    <source>
        <dbReference type="Proteomes" id="UP001595648"/>
    </source>
</evidence>
<protein>
    <submittedName>
        <fullName evidence="2">Uncharacterized protein</fullName>
    </submittedName>
</protein>
<gene>
    <name evidence="2" type="ORF">ACFOJ9_06155</name>
</gene>
<proteinExistence type="predicted"/>
<evidence type="ECO:0000313" key="2">
    <source>
        <dbReference type="EMBL" id="MFC3321362.1"/>
    </source>
</evidence>
<dbReference type="RefSeq" id="WP_378977665.1">
    <property type="nucleotide sequence ID" value="NZ_JBHRVD010000001.1"/>
</dbReference>
<dbReference type="EMBL" id="JBHRVD010000001">
    <property type="protein sequence ID" value="MFC3321362.1"/>
    <property type="molecule type" value="Genomic_DNA"/>
</dbReference>
<dbReference type="Proteomes" id="UP001595648">
    <property type="component" value="Unassembled WGS sequence"/>
</dbReference>
<name>A0ABV7MJZ1_9HYPH</name>
<evidence type="ECO:0000256" key="1">
    <source>
        <dbReference type="SAM" id="MobiDB-lite"/>
    </source>
</evidence>